<name>A0A7S1L5N2_NEODS</name>
<dbReference type="Pfam" id="PF08534">
    <property type="entry name" value="Redoxin"/>
    <property type="match status" value="1"/>
</dbReference>
<evidence type="ECO:0000256" key="2">
    <source>
        <dbReference type="SAM" id="MobiDB-lite"/>
    </source>
</evidence>
<feature type="region of interest" description="Disordered" evidence="2">
    <location>
        <begin position="181"/>
        <end position="201"/>
    </location>
</feature>
<feature type="compositionally biased region" description="Acidic residues" evidence="2">
    <location>
        <begin position="192"/>
        <end position="201"/>
    </location>
</feature>
<dbReference type="InterPro" id="IPR013740">
    <property type="entry name" value="Redoxin"/>
</dbReference>
<proteinExistence type="inferred from homology"/>
<dbReference type="AlphaFoldDB" id="A0A7S1L5N2"/>
<evidence type="ECO:0000256" key="1">
    <source>
        <dbReference type="ARBA" id="ARBA00010505"/>
    </source>
</evidence>
<dbReference type="SUPFAM" id="SSF52833">
    <property type="entry name" value="Thioredoxin-like"/>
    <property type="match status" value="1"/>
</dbReference>
<feature type="domain" description="Thioredoxin" evidence="3">
    <location>
        <begin position="15"/>
        <end position="179"/>
    </location>
</feature>
<dbReference type="Gene3D" id="3.40.30.10">
    <property type="entry name" value="Glutaredoxin"/>
    <property type="match status" value="1"/>
</dbReference>
<comment type="similarity">
    <text evidence="1">Belongs to the peroxiredoxin family. Prx5 subfamily.</text>
</comment>
<protein>
    <recommendedName>
        <fullName evidence="3">Thioredoxin domain-containing protein</fullName>
    </recommendedName>
</protein>
<accession>A0A7S1L5N2</accession>
<organism evidence="4">
    <name type="scientific">Neobodo designis</name>
    <name type="common">Flagellated protozoan</name>
    <name type="synonym">Bodo designis</name>
    <dbReference type="NCBI Taxonomy" id="312471"/>
    <lineage>
        <taxon>Eukaryota</taxon>
        <taxon>Discoba</taxon>
        <taxon>Euglenozoa</taxon>
        <taxon>Kinetoplastea</taxon>
        <taxon>Metakinetoplastina</taxon>
        <taxon>Neobodonida</taxon>
        <taxon>Neobodo</taxon>
    </lineage>
</organism>
<dbReference type="InterPro" id="IPR013766">
    <property type="entry name" value="Thioredoxin_domain"/>
</dbReference>
<evidence type="ECO:0000259" key="3">
    <source>
        <dbReference type="PROSITE" id="PS51352"/>
    </source>
</evidence>
<gene>
    <name evidence="4" type="ORF">NDES1114_LOCUS4067</name>
</gene>
<reference evidence="4" key="1">
    <citation type="submission" date="2021-01" db="EMBL/GenBank/DDBJ databases">
        <authorList>
            <person name="Corre E."/>
            <person name="Pelletier E."/>
            <person name="Niang G."/>
            <person name="Scheremetjew M."/>
            <person name="Finn R."/>
            <person name="Kale V."/>
            <person name="Holt S."/>
            <person name="Cochrane G."/>
            <person name="Meng A."/>
            <person name="Brown T."/>
            <person name="Cohen L."/>
        </authorList>
    </citation>
    <scope>NUCLEOTIDE SEQUENCE</scope>
    <source>
        <strain evidence="4">CCAP 1951/1</strain>
    </source>
</reference>
<dbReference type="InterPro" id="IPR036249">
    <property type="entry name" value="Thioredoxin-like_sf"/>
</dbReference>
<dbReference type="EMBL" id="HBGF01005971">
    <property type="protein sequence ID" value="CAD9095183.1"/>
    <property type="molecule type" value="Transcribed_RNA"/>
</dbReference>
<evidence type="ECO:0000313" key="4">
    <source>
        <dbReference type="EMBL" id="CAD9095183.1"/>
    </source>
</evidence>
<dbReference type="PROSITE" id="PS51352">
    <property type="entry name" value="THIOREDOXIN_2"/>
    <property type="match status" value="1"/>
</dbReference>
<dbReference type="GO" id="GO:0016491">
    <property type="term" value="F:oxidoreductase activity"/>
    <property type="evidence" value="ECO:0007669"/>
    <property type="project" value="InterPro"/>
</dbReference>
<sequence length="206" mass="22908">MADAAVEVKTYSDDPCLGQVAPSLELLEFVEGAKIDLQPGRVHVLFFWVSYYKGAWVVNEELTQLAEKNPEVQFIAISNDADRAAVEKFLKKIEDGRVIDENTKKPYRLAVSHVAYDDKKAVGKAYADLSNNTLVHVPQAFIVDKDGKVAWRQNLTQSFTMTQSNFADQLERVVKGEALDMSNGPKPKVEADEGEDVEVDGDLALF</sequence>